<keyword evidence="1" id="KW-0808">Transferase</keyword>
<dbReference type="EMBL" id="FODF01000001">
    <property type="protein sequence ID" value="SEN17080.1"/>
    <property type="molecule type" value="Genomic_DNA"/>
</dbReference>
<sequence>MRVEAKIRKDRKTKKLAKRIAAGEIAVINHVDIDEVAAKSLVEAKIRLVINAAESISGRYPNAGPNILVKENILIIDNVGMDVFDSLNEEDVILVEDGKIYRNDEFIGEGEVMDAELVKIKTKHAYENIGAELDRFIDNTIEYAKKEKGMILGEVEIPKMATKYDGKQVLVVVRGHNYKADLQAIISYIEEVKPVLVGVDGGADALLEFGYRPDVIVGDMDSVTDEALKSAKEIVVHAYTDGRAPGLKRVEDLGLKAVVFPSPGTSEDIAMLAAYEYGAELIVALGTHSNMIDFLEKGRKGMASTFLVRLKIGARLIDARGVSMLYKSRLKLKYIVALVITALFPVLIVASLSPKVQTFLQLIQIKMRLMLGM</sequence>
<evidence type="ECO:0000259" key="7">
    <source>
        <dbReference type="Pfam" id="PF12555"/>
    </source>
</evidence>
<keyword evidence="5" id="KW-0472">Membrane</keyword>
<name>A0A1H8ECH5_9FIRM</name>
<keyword evidence="5" id="KW-1133">Transmembrane helix</keyword>
<evidence type="ECO:0000259" key="6">
    <source>
        <dbReference type="Pfam" id="PF04263"/>
    </source>
</evidence>
<organism evidence="8 9">
    <name type="scientific">Peptostreptococcus russellii</name>
    <dbReference type="NCBI Taxonomy" id="215200"/>
    <lineage>
        <taxon>Bacteria</taxon>
        <taxon>Bacillati</taxon>
        <taxon>Bacillota</taxon>
        <taxon>Clostridia</taxon>
        <taxon>Peptostreptococcales</taxon>
        <taxon>Peptostreptococcaceae</taxon>
        <taxon>Peptostreptococcus</taxon>
    </lineage>
</organism>
<evidence type="ECO:0000256" key="5">
    <source>
        <dbReference type="SAM" id="Phobius"/>
    </source>
</evidence>
<dbReference type="InterPro" id="IPR047795">
    <property type="entry name" value="Put_SteA-like"/>
</dbReference>
<dbReference type="Gene3D" id="3.40.50.10240">
    <property type="entry name" value="Thiamin pyrophosphokinase, catalytic domain"/>
    <property type="match status" value="1"/>
</dbReference>
<dbReference type="InterPro" id="IPR022215">
    <property type="entry name" value="SteA-like_C"/>
</dbReference>
<dbReference type="InterPro" id="IPR007371">
    <property type="entry name" value="TPK_catalytic"/>
</dbReference>
<dbReference type="OrthoDB" id="9804377at2"/>
<keyword evidence="2" id="KW-0547">Nucleotide-binding</keyword>
<dbReference type="GO" id="GO:0005524">
    <property type="term" value="F:ATP binding"/>
    <property type="evidence" value="ECO:0007669"/>
    <property type="project" value="UniProtKB-KW"/>
</dbReference>
<evidence type="ECO:0000256" key="4">
    <source>
        <dbReference type="ARBA" id="ARBA00022840"/>
    </source>
</evidence>
<proteinExistence type="predicted"/>
<evidence type="ECO:0000256" key="2">
    <source>
        <dbReference type="ARBA" id="ARBA00022741"/>
    </source>
</evidence>
<dbReference type="Pfam" id="PF12555">
    <property type="entry name" value="SteA-like_C"/>
    <property type="match status" value="1"/>
</dbReference>
<evidence type="ECO:0000256" key="3">
    <source>
        <dbReference type="ARBA" id="ARBA00022777"/>
    </source>
</evidence>
<dbReference type="AlphaFoldDB" id="A0A1H8ECH5"/>
<dbReference type="STRING" id="215200.SAMN05216454_10169"/>
<dbReference type="GO" id="GO:0009229">
    <property type="term" value="P:thiamine diphosphate biosynthetic process"/>
    <property type="evidence" value="ECO:0007669"/>
    <property type="project" value="InterPro"/>
</dbReference>
<feature type="transmembrane region" description="Helical" evidence="5">
    <location>
        <begin position="334"/>
        <end position="352"/>
    </location>
</feature>
<evidence type="ECO:0000313" key="9">
    <source>
        <dbReference type="Proteomes" id="UP000199512"/>
    </source>
</evidence>
<evidence type="ECO:0000313" key="8">
    <source>
        <dbReference type="EMBL" id="SEN17080.1"/>
    </source>
</evidence>
<keyword evidence="3" id="KW-0418">Kinase</keyword>
<accession>A0A1H8ECH5</accession>
<evidence type="ECO:0000256" key="1">
    <source>
        <dbReference type="ARBA" id="ARBA00022679"/>
    </source>
</evidence>
<protein>
    <submittedName>
        <fullName evidence="8">Uncharacterized membrane-anchored protein</fullName>
    </submittedName>
</protein>
<dbReference type="RefSeq" id="WP_091972991.1">
    <property type="nucleotide sequence ID" value="NZ_CAUWDX010000041.1"/>
</dbReference>
<feature type="domain" description="SteA-like C-terminal" evidence="7">
    <location>
        <begin position="320"/>
        <end position="370"/>
    </location>
</feature>
<dbReference type="NCBIfam" id="NF040608">
    <property type="entry name" value="division_SteA"/>
    <property type="match status" value="1"/>
</dbReference>
<feature type="domain" description="Thiamin pyrophosphokinase catalytic" evidence="6">
    <location>
        <begin position="193"/>
        <end position="233"/>
    </location>
</feature>
<keyword evidence="5" id="KW-0812">Transmembrane</keyword>
<dbReference type="InterPro" id="IPR036759">
    <property type="entry name" value="TPK_catalytic_sf"/>
</dbReference>
<dbReference type="Pfam" id="PF04263">
    <property type="entry name" value="TPK_catalytic"/>
    <property type="match status" value="1"/>
</dbReference>
<gene>
    <name evidence="8" type="ORF">SAMN05216454_10169</name>
</gene>
<dbReference type="GO" id="GO:0004788">
    <property type="term" value="F:thiamine diphosphokinase activity"/>
    <property type="evidence" value="ECO:0007669"/>
    <property type="project" value="InterPro"/>
</dbReference>
<dbReference type="Proteomes" id="UP000199512">
    <property type="component" value="Unassembled WGS sequence"/>
</dbReference>
<keyword evidence="9" id="KW-1185">Reference proteome</keyword>
<keyword evidence="4" id="KW-0067">ATP-binding</keyword>
<dbReference type="SUPFAM" id="SSF63999">
    <property type="entry name" value="Thiamin pyrophosphokinase, catalytic domain"/>
    <property type="match status" value="1"/>
</dbReference>
<dbReference type="GO" id="GO:0016301">
    <property type="term" value="F:kinase activity"/>
    <property type="evidence" value="ECO:0007669"/>
    <property type="project" value="UniProtKB-KW"/>
</dbReference>
<reference evidence="8 9" key="1">
    <citation type="submission" date="2016-10" db="EMBL/GenBank/DDBJ databases">
        <authorList>
            <person name="de Groot N.N."/>
        </authorList>
    </citation>
    <scope>NUCLEOTIDE SEQUENCE [LARGE SCALE GENOMIC DNA]</scope>
    <source>
        <strain evidence="8 9">Calf135</strain>
    </source>
</reference>